<keyword evidence="5" id="KW-0813">Transport</keyword>
<evidence type="ECO:0000259" key="7">
    <source>
        <dbReference type="Pfam" id="PF00361"/>
    </source>
</evidence>
<dbReference type="HAMAP" id="MF_00445">
    <property type="entry name" value="NDH1_NuoN_1"/>
    <property type="match status" value="1"/>
</dbReference>
<feature type="transmembrane region" description="Helical" evidence="5">
    <location>
        <begin position="275"/>
        <end position="297"/>
    </location>
</feature>
<evidence type="ECO:0000256" key="3">
    <source>
        <dbReference type="ARBA" id="ARBA00022989"/>
    </source>
</evidence>
<evidence type="ECO:0000256" key="6">
    <source>
        <dbReference type="RuleBase" id="RU000320"/>
    </source>
</evidence>
<feature type="transmembrane region" description="Helical" evidence="5">
    <location>
        <begin position="329"/>
        <end position="352"/>
    </location>
</feature>
<comment type="function">
    <text evidence="5">NDH-1 shuttles electrons from NADH, via FMN and iron-sulfur (Fe-S) centers, to quinones in the respiratory chain. The immediate electron acceptor for the enzyme in this species is believed to be ubiquinone. Couples the redox reaction to proton translocation (for every two electrons transferred, four hydrogen ions are translocated across the cytoplasmic membrane), and thus conserves the redox energy in a proton gradient.</text>
</comment>
<dbReference type="PANTHER" id="PTHR22773">
    <property type="entry name" value="NADH DEHYDROGENASE"/>
    <property type="match status" value="1"/>
</dbReference>
<evidence type="ECO:0000256" key="2">
    <source>
        <dbReference type="ARBA" id="ARBA00022692"/>
    </source>
</evidence>
<dbReference type="GO" id="GO:0048038">
    <property type="term" value="F:quinone binding"/>
    <property type="evidence" value="ECO:0007669"/>
    <property type="project" value="UniProtKB-KW"/>
</dbReference>
<dbReference type="InterPro" id="IPR001750">
    <property type="entry name" value="ND/Mrp_TM"/>
</dbReference>
<protein>
    <recommendedName>
        <fullName evidence="5">NADH-quinone oxidoreductase subunit N</fullName>
        <ecNumber evidence="5">7.1.1.-</ecNumber>
    </recommendedName>
    <alternativeName>
        <fullName evidence="5">NADH dehydrogenase I subunit N</fullName>
    </alternativeName>
    <alternativeName>
        <fullName evidence="5">NDH-1 subunit N</fullName>
    </alternativeName>
</protein>
<feature type="transmembrane region" description="Helical" evidence="5">
    <location>
        <begin position="167"/>
        <end position="187"/>
    </location>
</feature>
<keyword evidence="4 5" id="KW-0472">Membrane</keyword>
<feature type="transmembrane region" description="Helical" evidence="5">
    <location>
        <begin position="43"/>
        <end position="60"/>
    </location>
</feature>
<evidence type="ECO:0000256" key="5">
    <source>
        <dbReference type="HAMAP-Rule" id="MF_00445"/>
    </source>
</evidence>
<comment type="caution">
    <text evidence="8">The sequence shown here is derived from an EMBL/GenBank/DDBJ whole genome shotgun (WGS) entry which is preliminary data.</text>
</comment>
<dbReference type="AlphaFoldDB" id="A0A2H5XEP4"/>
<feature type="transmembrane region" description="Helical" evidence="5">
    <location>
        <begin position="450"/>
        <end position="470"/>
    </location>
</feature>
<evidence type="ECO:0000256" key="4">
    <source>
        <dbReference type="ARBA" id="ARBA00023136"/>
    </source>
</evidence>
<feature type="transmembrane region" description="Helical" evidence="5">
    <location>
        <begin position="80"/>
        <end position="98"/>
    </location>
</feature>
<keyword evidence="5" id="KW-0520">NAD</keyword>
<dbReference type="PRINTS" id="PR01434">
    <property type="entry name" value="NADHDHGNASE5"/>
</dbReference>
<keyword evidence="5" id="KW-0830">Ubiquinone</keyword>
<evidence type="ECO:0000313" key="9">
    <source>
        <dbReference type="Proteomes" id="UP000236173"/>
    </source>
</evidence>
<dbReference type="EMBL" id="BEHT01000033">
    <property type="protein sequence ID" value="GBC99659.1"/>
    <property type="molecule type" value="Genomic_DNA"/>
</dbReference>
<name>A0A2H5XEP4_9BACT</name>
<accession>A0A2H5XEP4</accession>
<sequence length="485" mass="51368">MDGWWESVLSAARTETVLVVTALWVLLIAALSKGRARETAFNSTLLGLLIAAAVALASFGQSAEAVLDGSVMLRLDNFAIAFHLLLTLGALLALGLSWEYLREQGWLRRFSEYCALLLLACVGGMLLVSATDLVVVFLAIDTLSLALYVLTGYASDRPYPTEAALKYLVLGAMASAFLIYGIAFVYGAAGTTNLVTLSTTALQQPRLLMIGLGLLVVGLAFKIALVPFHQWAPDAYDGALTPIAAFMATAPKAVAVAALFRVLALGFGAAPLQTVWSGALSAIAVLTMTLANLAALPQRNLKRMLAYSSIAHAGYMLLGVLALNEAGATALVVYGFAYTVMTVGAFGVLQLVERSDGAPAALDDVVGLAHRSPALGWAMLIFMASLTGIPFTAGFWAKFAVFRAALEAGYLWLVIVAVINSVVSAFYYLRAAMVMFAQAPTEWTRPIMPWRIGWGIVAVCALGVVLLGLMPTGIWQMGLSVAMAR</sequence>
<keyword evidence="5" id="KW-1003">Cell membrane</keyword>
<comment type="subcellular location">
    <subcellularLocation>
        <location evidence="5">Cell membrane</location>
        <topology evidence="5">Multi-pass membrane protein</topology>
    </subcellularLocation>
    <subcellularLocation>
        <location evidence="1">Endomembrane system</location>
        <topology evidence="1">Multi-pass membrane protein</topology>
    </subcellularLocation>
    <subcellularLocation>
        <location evidence="6">Membrane</location>
        <topology evidence="6">Multi-pass membrane protein</topology>
    </subcellularLocation>
</comment>
<keyword evidence="5" id="KW-1278">Translocase</keyword>
<dbReference type="Pfam" id="PF00361">
    <property type="entry name" value="Proton_antipo_M"/>
    <property type="match status" value="1"/>
</dbReference>
<dbReference type="Proteomes" id="UP000236173">
    <property type="component" value="Unassembled WGS sequence"/>
</dbReference>
<feature type="transmembrane region" description="Helical" evidence="5">
    <location>
        <begin position="409"/>
        <end position="429"/>
    </location>
</feature>
<proteinExistence type="inferred from homology"/>
<dbReference type="InterPro" id="IPR010096">
    <property type="entry name" value="NADH-Q_OxRdtase_suN/2"/>
</dbReference>
<dbReference type="GO" id="GO:0005886">
    <property type="term" value="C:plasma membrane"/>
    <property type="evidence" value="ECO:0007669"/>
    <property type="project" value="UniProtKB-SubCell"/>
</dbReference>
<keyword evidence="5" id="KW-0874">Quinone</keyword>
<feature type="transmembrane region" description="Helical" evidence="5">
    <location>
        <begin position="12"/>
        <end position="31"/>
    </location>
</feature>
<feature type="transmembrane region" description="Helical" evidence="5">
    <location>
        <begin position="304"/>
        <end position="323"/>
    </location>
</feature>
<feature type="transmembrane region" description="Helical" evidence="5">
    <location>
        <begin position="207"/>
        <end position="228"/>
    </location>
</feature>
<feature type="transmembrane region" description="Helical" evidence="5">
    <location>
        <begin position="240"/>
        <end position="263"/>
    </location>
</feature>
<feature type="transmembrane region" description="Helical" evidence="5">
    <location>
        <begin position="373"/>
        <end position="397"/>
    </location>
</feature>
<keyword evidence="8" id="KW-0560">Oxidoreductase</keyword>
<comment type="similarity">
    <text evidence="5">Belongs to the complex I subunit 2 family.</text>
</comment>
<keyword evidence="2 5" id="KW-0812">Transmembrane</keyword>
<organism evidence="8 9">
    <name type="scientific">Candidatus Fervidibacter japonicus</name>
    <dbReference type="NCBI Taxonomy" id="2035412"/>
    <lineage>
        <taxon>Bacteria</taxon>
        <taxon>Candidatus Fervidibacterota</taxon>
        <taxon>Candidatus Fervidibacter</taxon>
    </lineage>
</organism>
<dbReference type="GO" id="GO:0008137">
    <property type="term" value="F:NADH dehydrogenase (ubiquinone) activity"/>
    <property type="evidence" value="ECO:0007669"/>
    <property type="project" value="InterPro"/>
</dbReference>
<evidence type="ECO:0000313" key="8">
    <source>
        <dbReference type="EMBL" id="GBC99659.1"/>
    </source>
</evidence>
<feature type="transmembrane region" description="Helical" evidence="5">
    <location>
        <begin position="110"/>
        <end position="128"/>
    </location>
</feature>
<dbReference type="GO" id="GO:0050136">
    <property type="term" value="F:NADH dehydrogenase (quinone) (non-electrogenic) activity"/>
    <property type="evidence" value="ECO:0007669"/>
    <property type="project" value="UniProtKB-UniRule"/>
</dbReference>
<feature type="domain" description="NADH:quinone oxidoreductase/Mrp antiporter transmembrane" evidence="7">
    <location>
        <begin position="130"/>
        <end position="423"/>
    </location>
</feature>
<gene>
    <name evidence="8" type="primary">nuoN_1</name>
    <name evidence="5" type="synonym">nuoN</name>
    <name evidence="8" type="ORF">HRbin17_02188</name>
</gene>
<reference evidence="9" key="1">
    <citation type="submission" date="2017-09" db="EMBL/GenBank/DDBJ databases">
        <title>Metaegenomics of thermophilic ammonia-oxidizing enrichment culture.</title>
        <authorList>
            <person name="Kato S."/>
            <person name="Suzuki K."/>
        </authorList>
    </citation>
    <scope>NUCLEOTIDE SEQUENCE [LARGE SCALE GENOMIC DNA]</scope>
</reference>
<dbReference type="NCBIfam" id="TIGR01770">
    <property type="entry name" value="NDH_I_N"/>
    <property type="match status" value="1"/>
</dbReference>
<comment type="subunit">
    <text evidence="5">NDH-1 is composed of 14 different subunits. Subunits NuoA, H, J, K, L, M, N constitute the membrane sector of the complex.</text>
</comment>
<dbReference type="GO" id="GO:0012505">
    <property type="term" value="C:endomembrane system"/>
    <property type="evidence" value="ECO:0007669"/>
    <property type="project" value="UniProtKB-SubCell"/>
</dbReference>
<dbReference type="EC" id="7.1.1.-" evidence="5"/>
<comment type="catalytic activity">
    <reaction evidence="5">
        <text>a quinone + NADH + 5 H(+)(in) = a quinol + NAD(+) + 4 H(+)(out)</text>
        <dbReference type="Rhea" id="RHEA:57888"/>
        <dbReference type="ChEBI" id="CHEBI:15378"/>
        <dbReference type="ChEBI" id="CHEBI:24646"/>
        <dbReference type="ChEBI" id="CHEBI:57540"/>
        <dbReference type="ChEBI" id="CHEBI:57945"/>
        <dbReference type="ChEBI" id="CHEBI:132124"/>
    </reaction>
</comment>
<dbReference type="GO" id="GO:0042773">
    <property type="term" value="P:ATP synthesis coupled electron transport"/>
    <property type="evidence" value="ECO:0007669"/>
    <property type="project" value="InterPro"/>
</dbReference>
<keyword evidence="3 5" id="KW-1133">Transmembrane helix</keyword>
<evidence type="ECO:0000256" key="1">
    <source>
        <dbReference type="ARBA" id="ARBA00004127"/>
    </source>
</evidence>